<keyword evidence="2" id="KW-1185">Reference proteome</keyword>
<dbReference type="Proteomes" id="UP000828390">
    <property type="component" value="Unassembled WGS sequence"/>
</dbReference>
<dbReference type="AlphaFoldDB" id="A0A9D4MB01"/>
<dbReference type="EMBL" id="JAIWYP010000002">
    <property type="protein sequence ID" value="KAH3874025.1"/>
    <property type="molecule type" value="Genomic_DNA"/>
</dbReference>
<sequence length="333" mass="36044">MDMPDTLPFDALTCACQCKNKRFKSIERETSKHESEVKIKGRLGSRVGLRQRLYPSRSACCTTEAGLPAVQLRPVGCLYPSRSACCTTETGLPAVQLRPVGCLYPSRSACCTTEAGLPAVQLRPVGCLYPSRSACCTTEAGLPAVQLRPVGCLYPSRSACCTTEAGLPAVQLRPVGCLYPSRSACCTTETGLPAVQLRPVGCLYPSRSACCTTEAGRPFQRTMVISTVNTGIGGLRGGTTRRSTGKKVILSKALWHATGTTRHKGNRGRPLHPSLSQAVSTLFVDELRKSSSLKFKSSHKSFCHHQPRPIDQNNKCCGDGRTTNRQMRAHWKP</sequence>
<protein>
    <submittedName>
        <fullName evidence="1">Uncharacterized protein</fullName>
    </submittedName>
</protein>
<proteinExistence type="predicted"/>
<evidence type="ECO:0000313" key="2">
    <source>
        <dbReference type="Proteomes" id="UP000828390"/>
    </source>
</evidence>
<evidence type="ECO:0000313" key="1">
    <source>
        <dbReference type="EMBL" id="KAH3874025.1"/>
    </source>
</evidence>
<reference evidence="1" key="1">
    <citation type="journal article" date="2019" name="bioRxiv">
        <title>The Genome of the Zebra Mussel, Dreissena polymorpha: A Resource for Invasive Species Research.</title>
        <authorList>
            <person name="McCartney M.A."/>
            <person name="Auch B."/>
            <person name="Kono T."/>
            <person name="Mallez S."/>
            <person name="Zhang Y."/>
            <person name="Obille A."/>
            <person name="Becker A."/>
            <person name="Abrahante J.E."/>
            <person name="Garbe J."/>
            <person name="Badalamenti J.P."/>
            <person name="Herman A."/>
            <person name="Mangelson H."/>
            <person name="Liachko I."/>
            <person name="Sullivan S."/>
            <person name="Sone E.D."/>
            <person name="Koren S."/>
            <person name="Silverstein K.A.T."/>
            <person name="Beckman K.B."/>
            <person name="Gohl D.M."/>
        </authorList>
    </citation>
    <scope>NUCLEOTIDE SEQUENCE</scope>
    <source>
        <strain evidence="1">Duluth1</strain>
        <tissue evidence="1">Whole animal</tissue>
    </source>
</reference>
<name>A0A9D4MB01_DREPO</name>
<gene>
    <name evidence="1" type="ORF">DPMN_037266</name>
</gene>
<accession>A0A9D4MB01</accession>
<reference evidence="1" key="2">
    <citation type="submission" date="2020-11" db="EMBL/GenBank/DDBJ databases">
        <authorList>
            <person name="McCartney M.A."/>
            <person name="Auch B."/>
            <person name="Kono T."/>
            <person name="Mallez S."/>
            <person name="Becker A."/>
            <person name="Gohl D.M."/>
            <person name="Silverstein K.A.T."/>
            <person name="Koren S."/>
            <person name="Bechman K.B."/>
            <person name="Herman A."/>
            <person name="Abrahante J.E."/>
            <person name="Garbe J."/>
        </authorList>
    </citation>
    <scope>NUCLEOTIDE SEQUENCE</scope>
    <source>
        <strain evidence="1">Duluth1</strain>
        <tissue evidence="1">Whole animal</tissue>
    </source>
</reference>
<comment type="caution">
    <text evidence="1">The sequence shown here is derived from an EMBL/GenBank/DDBJ whole genome shotgun (WGS) entry which is preliminary data.</text>
</comment>
<organism evidence="1 2">
    <name type="scientific">Dreissena polymorpha</name>
    <name type="common">Zebra mussel</name>
    <name type="synonym">Mytilus polymorpha</name>
    <dbReference type="NCBI Taxonomy" id="45954"/>
    <lineage>
        <taxon>Eukaryota</taxon>
        <taxon>Metazoa</taxon>
        <taxon>Spiralia</taxon>
        <taxon>Lophotrochozoa</taxon>
        <taxon>Mollusca</taxon>
        <taxon>Bivalvia</taxon>
        <taxon>Autobranchia</taxon>
        <taxon>Heteroconchia</taxon>
        <taxon>Euheterodonta</taxon>
        <taxon>Imparidentia</taxon>
        <taxon>Neoheterodontei</taxon>
        <taxon>Myida</taxon>
        <taxon>Dreissenoidea</taxon>
        <taxon>Dreissenidae</taxon>
        <taxon>Dreissena</taxon>
    </lineage>
</organism>